<keyword evidence="4" id="KW-1185">Reference proteome</keyword>
<organism evidence="3 4">
    <name type="scientific">Carnegiea gigantea</name>
    <dbReference type="NCBI Taxonomy" id="171969"/>
    <lineage>
        <taxon>Eukaryota</taxon>
        <taxon>Viridiplantae</taxon>
        <taxon>Streptophyta</taxon>
        <taxon>Embryophyta</taxon>
        <taxon>Tracheophyta</taxon>
        <taxon>Spermatophyta</taxon>
        <taxon>Magnoliopsida</taxon>
        <taxon>eudicotyledons</taxon>
        <taxon>Gunneridae</taxon>
        <taxon>Pentapetalae</taxon>
        <taxon>Caryophyllales</taxon>
        <taxon>Cactineae</taxon>
        <taxon>Cactaceae</taxon>
        <taxon>Cactoideae</taxon>
        <taxon>Echinocereeae</taxon>
        <taxon>Carnegiea</taxon>
    </lineage>
</organism>
<dbReference type="PANTHER" id="PTHR45669:SF12">
    <property type="entry name" value="EMB|CAB85507.1"/>
    <property type="match status" value="1"/>
</dbReference>
<evidence type="ECO:0000259" key="2">
    <source>
        <dbReference type="Pfam" id="PF00462"/>
    </source>
</evidence>
<gene>
    <name evidence="3" type="ORF">Cgig2_008932</name>
</gene>
<dbReference type="Pfam" id="PF23733">
    <property type="entry name" value="GRXCR1-2_C"/>
    <property type="match status" value="1"/>
</dbReference>
<evidence type="ECO:0000313" key="3">
    <source>
        <dbReference type="EMBL" id="KAJ8423443.1"/>
    </source>
</evidence>
<dbReference type="Proteomes" id="UP001153076">
    <property type="component" value="Unassembled WGS sequence"/>
</dbReference>
<dbReference type="SUPFAM" id="SSF52833">
    <property type="entry name" value="Thioredoxin-like"/>
    <property type="match status" value="1"/>
</dbReference>
<accession>A0A9Q1GRT1</accession>
<comment type="caution">
    <text evidence="3">The sequence shown here is derived from an EMBL/GenBank/DDBJ whole genome shotgun (WGS) entry which is preliminary data.</text>
</comment>
<dbReference type="CDD" id="cd03031">
    <property type="entry name" value="GRX_GRX_like"/>
    <property type="match status" value="1"/>
</dbReference>
<evidence type="ECO:0000256" key="1">
    <source>
        <dbReference type="SAM" id="MobiDB-lite"/>
    </source>
</evidence>
<feature type="region of interest" description="Disordered" evidence="1">
    <location>
        <begin position="140"/>
        <end position="159"/>
    </location>
</feature>
<dbReference type="InterPro" id="IPR036249">
    <property type="entry name" value="Thioredoxin-like_sf"/>
</dbReference>
<feature type="compositionally biased region" description="Low complexity" evidence="1">
    <location>
        <begin position="236"/>
        <end position="246"/>
    </location>
</feature>
<dbReference type="PANTHER" id="PTHR45669">
    <property type="entry name" value="GLUTAREDOXIN DOMAIN-CONTAINING CYSTEINE-RICH PROTEIN CG12206-RELATED"/>
    <property type="match status" value="1"/>
</dbReference>
<dbReference type="Pfam" id="PF00462">
    <property type="entry name" value="Glutaredoxin"/>
    <property type="match status" value="1"/>
</dbReference>
<feature type="compositionally biased region" description="Polar residues" evidence="1">
    <location>
        <begin position="175"/>
        <end position="200"/>
    </location>
</feature>
<dbReference type="OrthoDB" id="423313at2759"/>
<proteinExistence type="predicted"/>
<dbReference type="InterPro" id="IPR002109">
    <property type="entry name" value="Glutaredoxin"/>
</dbReference>
<feature type="domain" description="Glutaredoxin" evidence="2">
    <location>
        <begin position="273"/>
        <end position="340"/>
    </location>
</feature>
<protein>
    <recommendedName>
        <fullName evidence="2">Glutaredoxin domain-containing protein</fullName>
    </recommendedName>
</protein>
<dbReference type="PROSITE" id="PS51354">
    <property type="entry name" value="GLUTAREDOXIN_2"/>
    <property type="match status" value="1"/>
</dbReference>
<dbReference type="AlphaFoldDB" id="A0A9Q1GRT1"/>
<feature type="region of interest" description="Disordered" evidence="1">
    <location>
        <begin position="231"/>
        <end position="251"/>
    </location>
</feature>
<dbReference type="EMBL" id="JAKOGI010001961">
    <property type="protein sequence ID" value="KAJ8423443.1"/>
    <property type="molecule type" value="Genomic_DNA"/>
</dbReference>
<sequence length="420" mass="46665">MGCVSSKLLKKNLQQELLYGNGELPNHVVSLTSSTYGVLKLEQDQKQLPIKKINEIVGQKREEDAPKVQALRSKRSPQKDDLEVINAWELMGDLEEEIPISNQQKKSPKLMGFRGGYLEKVEKSPFKSLNQVCSPKTVKKLGGKENKSGNDFAGDGKVGRLDCYTTPKGVLKSWNLSTNSSNKHQKATSFDSPGRSNSGALPSRRKSLSPLFDPDLIDSIDKELSQEAEQIKKMVSPQKPKSQSPRPRYPINSSMSILEKFEGKCPPRGENSVVIYTTTLRGIRKTFEDCNVVRSIIESYCIRMIERDISMDSGFKEELRKLMGTKEVKVPLVFVKGRLIGGADEVVKLEEEGTLEGLFGGIPKARAVCEGCGGIRFIMCMDCNGSCKVLDESQNKMVSKISSNPIFLLIICHIVNDNND</sequence>
<feature type="region of interest" description="Disordered" evidence="1">
    <location>
        <begin position="175"/>
        <end position="212"/>
    </location>
</feature>
<reference evidence="3" key="1">
    <citation type="submission" date="2022-04" db="EMBL/GenBank/DDBJ databases">
        <title>Carnegiea gigantea Genome sequencing and assembly v2.</title>
        <authorList>
            <person name="Copetti D."/>
            <person name="Sanderson M.J."/>
            <person name="Burquez A."/>
            <person name="Wojciechowski M.F."/>
        </authorList>
    </citation>
    <scope>NUCLEOTIDE SEQUENCE</scope>
    <source>
        <strain evidence="3">SGP5-SGP5p</strain>
        <tissue evidence="3">Aerial part</tissue>
    </source>
</reference>
<name>A0A9Q1GRT1_9CARY</name>
<evidence type="ECO:0000313" key="4">
    <source>
        <dbReference type="Proteomes" id="UP001153076"/>
    </source>
</evidence>
<dbReference type="Gene3D" id="3.40.30.10">
    <property type="entry name" value="Glutaredoxin"/>
    <property type="match status" value="1"/>
</dbReference>